<dbReference type="GO" id="GO:0005737">
    <property type="term" value="C:cytoplasm"/>
    <property type="evidence" value="ECO:0007669"/>
    <property type="project" value="UniProtKB-SubCell"/>
</dbReference>
<accession>A0A0P0UR71</accession>
<evidence type="ECO:0000256" key="3">
    <source>
        <dbReference type="ARBA" id="ARBA00017228"/>
    </source>
</evidence>
<dbReference type="SFLD" id="SFLDG01082">
    <property type="entry name" value="B12-binding_domain_containing"/>
    <property type="match status" value="1"/>
</dbReference>
<dbReference type="InterPro" id="IPR006638">
    <property type="entry name" value="Elp3/MiaA/NifB-like_rSAM"/>
</dbReference>
<evidence type="ECO:0000313" key="12">
    <source>
        <dbReference type="EMBL" id="BAS67363.1"/>
    </source>
</evidence>
<dbReference type="KEGG" id="ebh:BSEPE_0349"/>
<dbReference type="NCBIfam" id="TIGR00539">
    <property type="entry name" value="hemN_rel"/>
    <property type="match status" value="1"/>
</dbReference>
<proteinExistence type="inferred from homology"/>
<evidence type="ECO:0000256" key="6">
    <source>
        <dbReference type="ARBA" id="ARBA00022723"/>
    </source>
</evidence>
<dbReference type="SUPFAM" id="SSF102114">
    <property type="entry name" value="Radical SAM enzymes"/>
    <property type="match status" value="1"/>
</dbReference>
<keyword evidence="5 10" id="KW-0949">S-adenosyl-L-methionine</keyword>
<evidence type="ECO:0000256" key="7">
    <source>
        <dbReference type="ARBA" id="ARBA00023004"/>
    </source>
</evidence>
<keyword evidence="12" id="KW-0560">Oxidoreductase</keyword>
<dbReference type="InterPro" id="IPR007197">
    <property type="entry name" value="rSAM"/>
</dbReference>
<dbReference type="Proteomes" id="UP000067399">
    <property type="component" value="Chromosome"/>
</dbReference>
<protein>
    <recommendedName>
        <fullName evidence="3 10">Heme chaperone HemW</fullName>
    </recommendedName>
</protein>
<keyword evidence="8 10" id="KW-0411">Iron-sulfur</keyword>
<comment type="similarity">
    <text evidence="2">Belongs to the anaerobic coproporphyrinogen-III oxidase family. HemW subfamily.</text>
</comment>
<keyword evidence="7 10" id="KW-0408">Iron</keyword>
<dbReference type="GO" id="GO:0051539">
    <property type="term" value="F:4 iron, 4 sulfur cluster binding"/>
    <property type="evidence" value="ECO:0007669"/>
    <property type="project" value="UniProtKB-UniRule"/>
</dbReference>
<evidence type="ECO:0000256" key="5">
    <source>
        <dbReference type="ARBA" id="ARBA00022691"/>
    </source>
</evidence>
<evidence type="ECO:0000256" key="10">
    <source>
        <dbReference type="RuleBase" id="RU364116"/>
    </source>
</evidence>
<comment type="subcellular location">
    <subcellularLocation>
        <location evidence="10">Cytoplasm</location>
    </subcellularLocation>
</comment>
<dbReference type="CDD" id="cd01335">
    <property type="entry name" value="Radical_SAM"/>
    <property type="match status" value="1"/>
</dbReference>
<dbReference type="SFLD" id="SFLDF00288">
    <property type="entry name" value="HemN-like__clustered_with_nucl"/>
    <property type="match status" value="1"/>
</dbReference>
<keyword evidence="13" id="KW-1185">Reference proteome</keyword>
<sequence>MTLPPLSLYIHYPWCVKKCPYCDFNSHQQKENNDVFYMQAVLADLKNQLQTDLVQGREIQSIFFGGGTPSLCSIEAMTLLFSGLKEILTFAKDIEITLEANPGASDGEKFNALRQLGVNRLSIGVQSFNDNHLKNLGRIHSSQQAIDTIEQAQAVGFDNLNIDLMFGFEGQTVAECIFDVAQAIALNPAHISFYQLTIEPNTFFAKYPPILSQETNWEMQEQGQQLLEKSGFPQYEISAFSKRPAKHNLNYWQFGDYLGIGAGSHGKITLNDKIIRTLQSNAPKDFIKNNQNTITEVKQISFEFMLNALRLKAGFNPALFTQRTGQSIQTIQPQLSKAQALGLLILSDKRIQPSEKGFNFLNDLQAIFL</sequence>
<name>A0A0P0UR71_9GAMM</name>
<evidence type="ECO:0000313" key="13">
    <source>
        <dbReference type="Proteomes" id="UP000067399"/>
    </source>
</evidence>
<reference evidence="12 13" key="2">
    <citation type="journal article" date="2016" name="ISME J.">
        <title>Heterogeneous composition of key metabolic gene clusters in a vent mussel symbiont population.</title>
        <authorList>
            <person name="Ikuta T."/>
            <person name="Takaki Y."/>
            <person name="Nagai Y."/>
            <person name="Shimamura S."/>
            <person name="Tsuda M."/>
            <person name="Kawagucci S."/>
            <person name="Aoki Y."/>
            <person name="Inoue K."/>
            <person name="Teruya M."/>
            <person name="Satou K."/>
            <person name="Teruya K."/>
            <person name="Shimoji M."/>
            <person name="Tamotsu H."/>
            <person name="Hirano T."/>
            <person name="Maruyama T."/>
            <person name="Yoshida T."/>
        </authorList>
    </citation>
    <scope>NUCLEOTIDE SEQUENCE [LARGE SCALE GENOMIC DNA]</scope>
    <source>
        <strain evidence="12 13">Myojin Knoll</strain>
    </source>
</reference>
<dbReference type="InterPro" id="IPR058240">
    <property type="entry name" value="rSAM_sf"/>
</dbReference>
<feature type="domain" description="Radical SAM core" evidence="11">
    <location>
        <begin position="1"/>
        <end position="233"/>
    </location>
</feature>
<evidence type="ECO:0000259" key="11">
    <source>
        <dbReference type="PROSITE" id="PS51918"/>
    </source>
</evidence>
<dbReference type="InterPro" id="IPR034505">
    <property type="entry name" value="Coproporphyrinogen-III_oxidase"/>
</dbReference>
<dbReference type="Pfam" id="PF04055">
    <property type="entry name" value="Radical_SAM"/>
    <property type="match status" value="1"/>
</dbReference>
<evidence type="ECO:0000256" key="2">
    <source>
        <dbReference type="ARBA" id="ARBA00006100"/>
    </source>
</evidence>
<evidence type="ECO:0000256" key="4">
    <source>
        <dbReference type="ARBA" id="ARBA00022617"/>
    </source>
</evidence>
<evidence type="ECO:0000256" key="1">
    <source>
        <dbReference type="ARBA" id="ARBA00001966"/>
    </source>
</evidence>
<dbReference type="AlphaFoldDB" id="A0A0P0UR71"/>
<keyword evidence="6 10" id="KW-0479">Metal-binding</keyword>
<keyword evidence="10" id="KW-0963">Cytoplasm</keyword>
<keyword evidence="10" id="KW-0004">4Fe-4S</keyword>
<dbReference type="SMART" id="SM00729">
    <property type="entry name" value="Elp3"/>
    <property type="match status" value="1"/>
</dbReference>
<dbReference type="OrthoDB" id="9808022at2"/>
<evidence type="ECO:0000256" key="9">
    <source>
        <dbReference type="ARBA" id="ARBA00023186"/>
    </source>
</evidence>
<dbReference type="PANTHER" id="PTHR13932">
    <property type="entry name" value="COPROPORPHYRINIGEN III OXIDASE"/>
    <property type="match status" value="1"/>
</dbReference>
<dbReference type="InterPro" id="IPR013785">
    <property type="entry name" value="Aldolase_TIM"/>
</dbReference>
<dbReference type="PROSITE" id="PS51918">
    <property type="entry name" value="RADICAL_SAM"/>
    <property type="match status" value="1"/>
</dbReference>
<comment type="function">
    <text evidence="10">Probably acts as a heme chaperone, transferring heme to an unknown acceptor. Binds one molecule of heme per monomer, possibly covalently. Binds 1 [4Fe-4S] cluster. The cluster is coordinated with 3 cysteines and an exchangeable S-adenosyl-L-methionine.</text>
</comment>
<dbReference type="GO" id="GO:0004109">
    <property type="term" value="F:coproporphyrinogen oxidase activity"/>
    <property type="evidence" value="ECO:0007669"/>
    <property type="project" value="InterPro"/>
</dbReference>
<dbReference type="Pfam" id="PF06969">
    <property type="entry name" value="HemN_C"/>
    <property type="match status" value="1"/>
</dbReference>
<evidence type="ECO:0000256" key="8">
    <source>
        <dbReference type="ARBA" id="ARBA00023014"/>
    </source>
</evidence>
<dbReference type="InterPro" id="IPR010723">
    <property type="entry name" value="HemN_C"/>
</dbReference>
<dbReference type="GO" id="GO:0006779">
    <property type="term" value="P:porphyrin-containing compound biosynthetic process"/>
    <property type="evidence" value="ECO:0007669"/>
    <property type="project" value="InterPro"/>
</dbReference>
<dbReference type="RefSeq" id="WP_066043200.1">
    <property type="nucleotide sequence ID" value="NZ_AP013042.1"/>
</dbReference>
<dbReference type="Gene3D" id="3.20.20.70">
    <property type="entry name" value="Aldolase class I"/>
    <property type="match status" value="1"/>
</dbReference>
<organism evidence="12 13">
    <name type="scientific">endosymbiont of Bathymodiolus septemdierum str. Myojin knoll</name>
    <dbReference type="NCBI Taxonomy" id="1303921"/>
    <lineage>
        <taxon>Bacteria</taxon>
        <taxon>Pseudomonadati</taxon>
        <taxon>Pseudomonadota</taxon>
        <taxon>Gammaproteobacteria</taxon>
        <taxon>sulfur-oxidizing symbionts</taxon>
    </lineage>
</organism>
<dbReference type="SFLD" id="SFLDF00562">
    <property type="entry name" value="HemN-like__clustered_with_heat"/>
    <property type="match status" value="1"/>
</dbReference>
<dbReference type="STRING" id="1303921.BSEPE_0349"/>
<keyword evidence="9 10" id="KW-0143">Chaperone</keyword>
<keyword evidence="4 10" id="KW-0349">Heme</keyword>
<dbReference type="InterPro" id="IPR004559">
    <property type="entry name" value="HemW-like"/>
</dbReference>
<dbReference type="GO" id="GO:0046872">
    <property type="term" value="F:metal ion binding"/>
    <property type="evidence" value="ECO:0007669"/>
    <property type="project" value="UniProtKB-UniRule"/>
</dbReference>
<dbReference type="PANTHER" id="PTHR13932:SF5">
    <property type="entry name" value="RADICAL S-ADENOSYL METHIONINE DOMAIN-CONTAINING PROTEIN 1, MITOCHONDRIAL"/>
    <property type="match status" value="1"/>
</dbReference>
<dbReference type="SFLD" id="SFLDG01065">
    <property type="entry name" value="anaerobic_coproporphyrinogen-I"/>
    <property type="match status" value="1"/>
</dbReference>
<comment type="cofactor">
    <cofactor evidence="1">
        <name>[4Fe-4S] cluster</name>
        <dbReference type="ChEBI" id="CHEBI:49883"/>
    </cofactor>
</comment>
<gene>
    <name evidence="12" type="primary">hemN</name>
    <name evidence="12" type="ORF">BSEPE_0349</name>
</gene>
<dbReference type="SFLD" id="SFLDS00029">
    <property type="entry name" value="Radical_SAM"/>
    <property type="match status" value="1"/>
</dbReference>
<dbReference type="EMBL" id="AP013042">
    <property type="protein sequence ID" value="BAS67363.1"/>
    <property type="molecule type" value="Genomic_DNA"/>
</dbReference>
<reference evidence="12 13" key="1">
    <citation type="journal article" date="2000" name="Mar. Ecol. Prog. Ser.">
        <title>Phylogenetic characterization of endosymbionts in three hydrothermal vent mussels: influence on host distributions.</title>
        <authorList>
            <person name="Fujiwara Y."/>
            <person name="Takai K."/>
            <person name="Uematsu K."/>
            <person name="Tsuchida S."/>
            <person name="Hunt J.C."/>
            <person name="Hashimoto J."/>
        </authorList>
    </citation>
    <scope>NUCLEOTIDE SEQUENCE [LARGE SCALE GENOMIC DNA]</scope>
    <source>
        <strain evidence="12 13">Myojin Knoll</strain>
    </source>
</reference>